<dbReference type="EMBL" id="PVWG01000039">
    <property type="protein sequence ID" value="PSB16637.1"/>
    <property type="molecule type" value="Genomic_DNA"/>
</dbReference>
<proteinExistence type="predicted"/>
<keyword evidence="3" id="KW-0560">Oxidoreductase</keyword>
<sequence length="246" mass="26600">MKRVLILGGTGDAAALAAKASQIPDVEIITSLAGRTQNPTEIAGSVRVGGFGGATGLSDYLRDRKIDYLIDATHPFAAQISHNAAIATRDVSIPHLMLVRPAWEKMPDDRWIEVESVEAAALALEQTAKRVFLTIGRQQLAPFARLHDVWFLMRSIDPPSPGTAIPNGITVLDRAPFTIAQEKQLMLDHTIDTIVSKNSGGNATYAKIVAARELEIPIVMVQRSPTPPVEQVADVEGAIGWLLDRL</sequence>
<dbReference type="InterPro" id="IPR003723">
    <property type="entry name" value="Precorrin-6x_reduct"/>
</dbReference>
<dbReference type="Proteomes" id="UP000238634">
    <property type="component" value="Unassembled WGS sequence"/>
</dbReference>
<dbReference type="STRING" id="1920490.GCA_001895925_02397"/>
<evidence type="ECO:0000313" key="4">
    <source>
        <dbReference type="EMBL" id="PSB16637.1"/>
    </source>
</evidence>
<keyword evidence="2" id="KW-0169">Cobalamin biosynthesis</keyword>
<evidence type="ECO:0000256" key="3">
    <source>
        <dbReference type="ARBA" id="ARBA00023002"/>
    </source>
</evidence>
<dbReference type="NCBIfam" id="NF005968">
    <property type="entry name" value="PRK08057.1-2"/>
    <property type="match status" value="1"/>
</dbReference>
<evidence type="ECO:0000256" key="2">
    <source>
        <dbReference type="ARBA" id="ARBA00022573"/>
    </source>
</evidence>
<organism evidence="4 5">
    <name type="scientific">Phormidesmis priestleyi ULC007</name>
    <dbReference type="NCBI Taxonomy" id="1920490"/>
    <lineage>
        <taxon>Bacteria</taxon>
        <taxon>Bacillati</taxon>
        <taxon>Cyanobacteriota</taxon>
        <taxon>Cyanophyceae</taxon>
        <taxon>Leptolyngbyales</taxon>
        <taxon>Leptolyngbyaceae</taxon>
        <taxon>Phormidesmis</taxon>
    </lineage>
</organism>
<dbReference type="UniPathway" id="UPA00148"/>
<gene>
    <name evidence="4" type="ORF">C7B65_21165</name>
</gene>
<dbReference type="NCBIfam" id="TIGR00715">
    <property type="entry name" value="precor6x_red"/>
    <property type="match status" value="1"/>
</dbReference>
<dbReference type="Pfam" id="PF02571">
    <property type="entry name" value="CbiJ"/>
    <property type="match status" value="1"/>
</dbReference>
<reference evidence="4 5" key="1">
    <citation type="submission" date="2018-02" db="EMBL/GenBank/DDBJ databases">
        <authorList>
            <person name="Cohen D.B."/>
            <person name="Kent A.D."/>
        </authorList>
    </citation>
    <scope>NUCLEOTIDE SEQUENCE [LARGE SCALE GENOMIC DNA]</scope>
    <source>
        <strain evidence="4 5">ULC007</strain>
    </source>
</reference>
<comment type="caution">
    <text evidence="4">The sequence shown here is derived from an EMBL/GenBank/DDBJ whole genome shotgun (WGS) entry which is preliminary data.</text>
</comment>
<dbReference type="GO" id="GO:0009236">
    <property type="term" value="P:cobalamin biosynthetic process"/>
    <property type="evidence" value="ECO:0007669"/>
    <property type="project" value="UniProtKB-UniPathway"/>
</dbReference>
<dbReference type="GO" id="GO:0016994">
    <property type="term" value="F:precorrin-6A reductase activity"/>
    <property type="evidence" value="ECO:0007669"/>
    <property type="project" value="InterPro"/>
</dbReference>
<accession>A0A2T1D886</accession>
<dbReference type="RefSeq" id="WP_073074603.1">
    <property type="nucleotide sequence ID" value="NZ_MPPI01000041.1"/>
</dbReference>
<protein>
    <submittedName>
        <fullName evidence="4">Cobalt-precorrin-6A reductase</fullName>
    </submittedName>
</protein>
<reference evidence="4 5" key="2">
    <citation type="submission" date="2018-03" db="EMBL/GenBank/DDBJ databases">
        <title>The ancient ancestry and fast evolution of plastids.</title>
        <authorList>
            <person name="Moore K.R."/>
            <person name="Magnabosco C."/>
            <person name="Momper L."/>
            <person name="Gold D.A."/>
            <person name="Bosak T."/>
            <person name="Fournier G.P."/>
        </authorList>
    </citation>
    <scope>NUCLEOTIDE SEQUENCE [LARGE SCALE GENOMIC DNA]</scope>
    <source>
        <strain evidence="4 5">ULC007</strain>
    </source>
</reference>
<evidence type="ECO:0000256" key="1">
    <source>
        <dbReference type="ARBA" id="ARBA00004953"/>
    </source>
</evidence>
<evidence type="ECO:0000313" key="5">
    <source>
        <dbReference type="Proteomes" id="UP000238634"/>
    </source>
</evidence>
<dbReference type="AlphaFoldDB" id="A0A2T1D886"/>
<dbReference type="PANTHER" id="PTHR36925">
    <property type="entry name" value="COBALT-PRECORRIN-6A REDUCTASE"/>
    <property type="match status" value="1"/>
</dbReference>
<dbReference type="OrthoDB" id="9780707at2"/>
<keyword evidence="5" id="KW-1185">Reference proteome</keyword>
<dbReference type="PANTHER" id="PTHR36925:SF1">
    <property type="entry name" value="COBALT-PRECORRIN-6A REDUCTASE"/>
    <property type="match status" value="1"/>
</dbReference>
<dbReference type="PROSITE" id="PS51014">
    <property type="entry name" value="COBK_CBIJ"/>
    <property type="match status" value="1"/>
</dbReference>
<comment type="pathway">
    <text evidence="1">Cofactor biosynthesis; adenosylcobalamin biosynthesis.</text>
</comment>
<name>A0A2T1D886_9CYAN</name>